<dbReference type="EMBL" id="JBHMDG010000002">
    <property type="protein sequence ID" value="MFB9311982.1"/>
    <property type="molecule type" value="Genomic_DNA"/>
</dbReference>
<evidence type="ECO:0000256" key="4">
    <source>
        <dbReference type="ARBA" id="ARBA00022827"/>
    </source>
</evidence>
<feature type="domain" description="Acyl-CoA dehydrogenase/oxidase C-terminal" evidence="6">
    <location>
        <begin position="231"/>
        <end position="344"/>
    </location>
</feature>
<evidence type="ECO:0000259" key="8">
    <source>
        <dbReference type="Pfam" id="PF02771"/>
    </source>
</evidence>
<accession>A0ABV5K5G6</accession>
<dbReference type="InterPro" id="IPR006091">
    <property type="entry name" value="Acyl-CoA_Oxase/DH_mid-dom"/>
</dbReference>
<evidence type="ECO:0000313" key="10">
    <source>
        <dbReference type="Proteomes" id="UP001589750"/>
    </source>
</evidence>
<keyword evidence="10" id="KW-1185">Reference proteome</keyword>
<dbReference type="SUPFAM" id="SSF47203">
    <property type="entry name" value="Acyl-CoA dehydrogenase C-terminal domain-like"/>
    <property type="match status" value="2"/>
</dbReference>
<feature type="domain" description="Acyl-CoA dehydrogenase/oxidase C-terminal" evidence="6">
    <location>
        <begin position="593"/>
        <end position="739"/>
    </location>
</feature>
<dbReference type="PANTHER" id="PTHR43292:SF3">
    <property type="entry name" value="ACYL-COA DEHYDROGENASE FADE29"/>
    <property type="match status" value="1"/>
</dbReference>
<dbReference type="Pfam" id="PF02771">
    <property type="entry name" value="Acyl-CoA_dh_N"/>
    <property type="match status" value="2"/>
</dbReference>
<dbReference type="Gene3D" id="1.20.140.10">
    <property type="entry name" value="Butyryl-CoA Dehydrogenase, subunit A, domain 3"/>
    <property type="match status" value="2"/>
</dbReference>
<dbReference type="Gene3D" id="2.40.110.10">
    <property type="entry name" value="Butyryl-CoA Dehydrogenase, subunit A, domain 2"/>
    <property type="match status" value="1"/>
</dbReference>
<proteinExistence type="inferred from homology"/>
<dbReference type="InterPro" id="IPR013786">
    <property type="entry name" value="AcylCoA_DH/ox_N"/>
</dbReference>
<dbReference type="Gene3D" id="1.10.540.10">
    <property type="entry name" value="Acyl-CoA dehydrogenase/oxidase, N-terminal domain"/>
    <property type="match status" value="2"/>
</dbReference>
<dbReference type="Proteomes" id="UP001589750">
    <property type="component" value="Unassembled WGS sequence"/>
</dbReference>
<evidence type="ECO:0000259" key="6">
    <source>
        <dbReference type="Pfam" id="PF00441"/>
    </source>
</evidence>
<evidence type="ECO:0000313" key="9">
    <source>
        <dbReference type="EMBL" id="MFB9311982.1"/>
    </source>
</evidence>
<dbReference type="PANTHER" id="PTHR43292">
    <property type="entry name" value="ACYL-COA DEHYDROGENASE"/>
    <property type="match status" value="1"/>
</dbReference>
<dbReference type="InterPro" id="IPR036250">
    <property type="entry name" value="AcylCo_DH-like_C"/>
</dbReference>
<feature type="domain" description="Acyl-CoA dehydrogenase/oxidase N-terminal" evidence="8">
    <location>
        <begin position="371"/>
        <end position="483"/>
    </location>
</feature>
<protein>
    <submittedName>
        <fullName evidence="9">Acyl-CoA dehydrogenase</fullName>
        <ecNumber evidence="9">1.3.8.-</ecNumber>
    </submittedName>
</protein>
<dbReference type="InterPro" id="IPR009100">
    <property type="entry name" value="AcylCoA_DH/oxidase_NM_dom_sf"/>
</dbReference>
<dbReference type="EC" id="1.3.8.-" evidence="9"/>
<keyword evidence="3" id="KW-0285">Flavoprotein</keyword>
<evidence type="ECO:0000259" key="7">
    <source>
        <dbReference type="Pfam" id="PF02770"/>
    </source>
</evidence>
<sequence length="749" mass="79909">MSPVDGYAPADQESVEAVRSVITSVLDQAAARTSEGTPAGPTWAALAEAGLLSVPVPEAHGGEGLGLDEVAVLLRETGARAAHLPVWETLCCGVLTVAAVGTDEQQAALLPGVATGDVVLAPALREVGRTITERPETWYAGGTVTGRKIGVSYASTAHRLLLTVREGGVDGRDVVVLVDPAGPGVTLVESGSSARITQHTVVLDGAPAELLGAADGPGSGTAARVLVEHAVAGLALLAAGVVRGAVDLTADYVKGREQFGRALAQFQAVAMQAADLYIASRTLDLAADNAAWRVREGLDATDDLAVSAYWACTEAPKALRTCHHLHGGMGVDTTYPLHHYYSWVVDIAHALGTLPGDVLVEDPTAKNLELTADQRALKAEIRSYFHGLASHDEHDEMSQDRHGEVYQRTIRQMGADGWMGIGWPQEYGGHGLGEIEQTIFANEAQHADVHLPAVTLQTVGPTLIRHGTPKQKDLFLRRVLAGDVHFAIGYSEPDAGTDLAALRTTARRDGDHYVVNGQKMWTTGGHQADFVWLAVRTDPDAPKHKGISILIVDTTDPGYSFTPIITADGAHHTNATYYNDVRVPVDMLVGEENHGWKLITTQLNHERVMLGPAGRIEGLRDRIVDWATKAGAVDRPDVRDVLGRVTAVFRVNELLNWEVARAAAVGEISVGDASSSKVFAADQVQHLSADLVAVVQRYGDPADEETRALLRYLDDQAKRNLVLTFGGGVQEVQRELIAMFGLGLPRVPR</sequence>
<comment type="caution">
    <text evidence="9">The sequence shown here is derived from an EMBL/GenBank/DDBJ whole genome shotgun (WGS) entry which is preliminary data.</text>
</comment>
<feature type="domain" description="Acyl-CoA oxidase/dehydrogenase middle" evidence="7">
    <location>
        <begin position="487"/>
        <end position="574"/>
    </location>
</feature>
<keyword evidence="5 9" id="KW-0560">Oxidoreductase</keyword>
<evidence type="ECO:0000256" key="3">
    <source>
        <dbReference type="ARBA" id="ARBA00022630"/>
    </source>
</evidence>
<evidence type="ECO:0000256" key="2">
    <source>
        <dbReference type="ARBA" id="ARBA00009347"/>
    </source>
</evidence>
<evidence type="ECO:0000256" key="5">
    <source>
        <dbReference type="ARBA" id="ARBA00023002"/>
    </source>
</evidence>
<dbReference type="GO" id="GO:0016491">
    <property type="term" value="F:oxidoreductase activity"/>
    <property type="evidence" value="ECO:0007669"/>
    <property type="project" value="UniProtKB-KW"/>
</dbReference>
<dbReference type="SUPFAM" id="SSF56645">
    <property type="entry name" value="Acyl-CoA dehydrogenase NM domain-like"/>
    <property type="match status" value="2"/>
</dbReference>
<dbReference type="InterPro" id="IPR009075">
    <property type="entry name" value="AcylCo_DH/oxidase_C"/>
</dbReference>
<feature type="domain" description="Acyl-CoA dehydrogenase/oxidase N-terminal" evidence="8">
    <location>
        <begin position="12"/>
        <end position="117"/>
    </location>
</feature>
<comment type="similarity">
    <text evidence="2">Belongs to the acyl-CoA dehydrogenase family.</text>
</comment>
<organism evidence="9 10">
    <name type="scientific">Nocardioides plantarum</name>
    <dbReference type="NCBI Taxonomy" id="29299"/>
    <lineage>
        <taxon>Bacteria</taxon>
        <taxon>Bacillati</taxon>
        <taxon>Actinomycetota</taxon>
        <taxon>Actinomycetes</taxon>
        <taxon>Propionibacteriales</taxon>
        <taxon>Nocardioidaceae</taxon>
        <taxon>Nocardioides</taxon>
    </lineage>
</organism>
<dbReference type="Pfam" id="PF00441">
    <property type="entry name" value="Acyl-CoA_dh_1"/>
    <property type="match status" value="2"/>
</dbReference>
<dbReference type="RefSeq" id="WP_140010817.1">
    <property type="nucleotide sequence ID" value="NZ_JBHMDG010000002.1"/>
</dbReference>
<dbReference type="InterPro" id="IPR037069">
    <property type="entry name" value="AcylCoA_DH/ox_N_sf"/>
</dbReference>
<reference evidence="9 10" key="1">
    <citation type="submission" date="2024-09" db="EMBL/GenBank/DDBJ databases">
        <authorList>
            <person name="Sun Q."/>
            <person name="Mori K."/>
        </authorList>
    </citation>
    <scope>NUCLEOTIDE SEQUENCE [LARGE SCALE GENOMIC DNA]</scope>
    <source>
        <strain evidence="9 10">JCM 9626</strain>
    </source>
</reference>
<dbReference type="Pfam" id="PF02770">
    <property type="entry name" value="Acyl-CoA_dh_M"/>
    <property type="match status" value="1"/>
</dbReference>
<dbReference type="InterPro" id="IPR046373">
    <property type="entry name" value="Acyl-CoA_Oxase/DH_mid-dom_sf"/>
</dbReference>
<evidence type="ECO:0000256" key="1">
    <source>
        <dbReference type="ARBA" id="ARBA00001974"/>
    </source>
</evidence>
<name>A0ABV5K5G6_9ACTN</name>
<comment type="cofactor">
    <cofactor evidence="1">
        <name>FAD</name>
        <dbReference type="ChEBI" id="CHEBI:57692"/>
    </cofactor>
</comment>
<keyword evidence="4" id="KW-0274">FAD</keyword>
<gene>
    <name evidence="9" type="ORF">ACFFRI_02905</name>
</gene>
<dbReference type="InterPro" id="IPR052161">
    <property type="entry name" value="Mycobact_Acyl-CoA_DH"/>
</dbReference>